<feature type="transmembrane region" description="Helical" evidence="5">
    <location>
        <begin position="357"/>
        <end position="376"/>
    </location>
</feature>
<feature type="transmembrane region" description="Helical" evidence="5">
    <location>
        <begin position="175"/>
        <end position="194"/>
    </location>
</feature>
<evidence type="ECO:0000256" key="5">
    <source>
        <dbReference type="SAM" id="Phobius"/>
    </source>
</evidence>
<feature type="chain" id="PRO_5040740075" description="SLC26A/SulP transporter domain-containing protein" evidence="6">
    <location>
        <begin position="24"/>
        <end position="432"/>
    </location>
</feature>
<evidence type="ECO:0000259" key="7">
    <source>
        <dbReference type="Pfam" id="PF00916"/>
    </source>
</evidence>
<evidence type="ECO:0000256" key="1">
    <source>
        <dbReference type="ARBA" id="ARBA00004141"/>
    </source>
</evidence>
<comment type="subcellular location">
    <subcellularLocation>
        <location evidence="1">Membrane</location>
        <topology evidence="1">Multi-pass membrane protein</topology>
    </subcellularLocation>
</comment>
<feature type="transmembrane region" description="Helical" evidence="5">
    <location>
        <begin position="243"/>
        <end position="264"/>
    </location>
</feature>
<name>A0A9W7FB29_9STRA</name>
<keyword evidence="3 5" id="KW-1133">Transmembrane helix</keyword>
<dbReference type="AlphaFoldDB" id="A0A9W7FB29"/>
<feature type="transmembrane region" description="Helical" evidence="5">
    <location>
        <begin position="43"/>
        <end position="63"/>
    </location>
</feature>
<evidence type="ECO:0000256" key="6">
    <source>
        <dbReference type="SAM" id="SignalP"/>
    </source>
</evidence>
<evidence type="ECO:0000313" key="8">
    <source>
        <dbReference type="EMBL" id="GMI08764.1"/>
    </source>
</evidence>
<feature type="transmembrane region" description="Helical" evidence="5">
    <location>
        <begin position="300"/>
        <end position="321"/>
    </location>
</feature>
<proteinExistence type="predicted"/>
<evidence type="ECO:0000256" key="4">
    <source>
        <dbReference type="ARBA" id="ARBA00023136"/>
    </source>
</evidence>
<reference evidence="9" key="1">
    <citation type="journal article" date="2023" name="Commun. Biol.">
        <title>Genome analysis of Parmales, the sister group of diatoms, reveals the evolutionary specialization of diatoms from phago-mixotrophs to photoautotrophs.</title>
        <authorList>
            <person name="Ban H."/>
            <person name="Sato S."/>
            <person name="Yoshikawa S."/>
            <person name="Yamada K."/>
            <person name="Nakamura Y."/>
            <person name="Ichinomiya M."/>
            <person name="Sato N."/>
            <person name="Blanc-Mathieu R."/>
            <person name="Endo H."/>
            <person name="Kuwata A."/>
            <person name="Ogata H."/>
        </authorList>
    </citation>
    <scope>NUCLEOTIDE SEQUENCE [LARGE SCALE GENOMIC DNA]</scope>
    <source>
        <strain evidence="9">NIES 3700</strain>
    </source>
</reference>
<dbReference type="GO" id="GO:0055085">
    <property type="term" value="P:transmembrane transport"/>
    <property type="evidence" value="ECO:0007669"/>
    <property type="project" value="InterPro"/>
</dbReference>
<evidence type="ECO:0000256" key="2">
    <source>
        <dbReference type="ARBA" id="ARBA00022692"/>
    </source>
</evidence>
<feature type="domain" description="SLC26A/SulP transporter" evidence="7">
    <location>
        <begin position="4"/>
        <end position="379"/>
    </location>
</feature>
<dbReference type="InterPro" id="IPR011547">
    <property type="entry name" value="SLC26A/SulP_dom"/>
</dbReference>
<keyword evidence="2 5" id="KW-0812">Transmembrane</keyword>
<dbReference type="PANTHER" id="PTHR11814">
    <property type="entry name" value="SULFATE TRANSPORTER"/>
    <property type="match status" value="1"/>
</dbReference>
<feature type="transmembrane region" description="Helical" evidence="5">
    <location>
        <begin position="84"/>
        <end position="104"/>
    </location>
</feature>
<dbReference type="OrthoDB" id="288203at2759"/>
<feature type="transmembrane region" description="Helical" evidence="5">
    <location>
        <begin position="271"/>
        <end position="288"/>
    </location>
</feature>
<dbReference type="InterPro" id="IPR001902">
    <property type="entry name" value="SLC26A/SulP_fam"/>
</dbReference>
<feature type="transmembrane region" description="Helical" evidence="5">
    <location>
        <begin position="383"/>
        <end position="410"/>
    </location>
</feature>
<keyword evidence="9" id="KW-1185">Reference proteome</keyword>
<dbReference type="Pfam" id="PF00916">
    <property type="entry name" value="Sulfate_transp"/>
    <property type="match status" value="1"/>
</dbReference>
<dbReference type="EMBL" id="BRXW01000129">
    <property type="protein sequence ID" value="GMI08764.1"/>
    <property type="molecule type" value="Genomic_DNA"/>
</dbReference>
<organism evidence="8 9">
    <name type="scientific">Triparma laevis f. longispina</name>
    <dbReference type="NCBI Taxonomy" id="1714387"/>
    <lineage>
        <taxon>Eukaryota</taxon>
        <taxon>Sar</taxon>
        <taxon>Stramenopiles</taxon>
        <taxon>Ochrophyta</taxon>
        <taxon>Bolidophyceae</taxon>
        <taxon>Parmales</taxon>
        <taxon>Triparmaceae</taxon>
        <taxon>Triparma</taxon>
    </lineage>
</organism>
<sequence>MTLLSSLLSGLLLSLTSLPQLISYATSLSSPSPLSSLPQASLPLVAWTVLSSDAALLCGLTAVTSAMSSADLGMDKFLGNEHQYNTLISSYTLLTSLTAFLLYLTPFPTLCSKMDTRILKGFKTGCSFHIFLGCLPDGMFLKGKKSMLSVVEFDSFFTGLNKTIKFFTNVKNINLIHIETFAIFILTFLIVRNFQTLTLGYKTGPGVNVVTPMILFTAYAYYFNFDGAIVGKFELPEGSPITINPNVFFTFHTTLLPIFNYSYLQMFITSLLFSAVNYMSVLSILPALKPTKTPSQNLLAQSFSSIVSALVGGPPIGASLSRTLTAKMFEVDSVVTNITIAIIYVVGLPFLLPLVEFTPRACLAGILASAVFNAVFKAKGLEFVGWVTAGGVGVCSPNVGLMMGVVVWGVEFLGDYGRNPNPYRKNQKKKEE</sequence>
<evidence type="ECO:0000256" key="3">
    <source>
        <dbReference type="ARBA" id="ARBA00022989"/>
    </source>
</evidence>
<comment type="caution">
    <text evidence="8">The sequence shown here is derived from an EMBL/GenBank/DDBJ whole genome shotgun (WGS) entry which is preliminary data.</text>
</comment>
<evidence type="ECO:0000313" key="9">
    <source>
        <dbReference type="Proteomes" id="UP001165122"/>
    </source>
</evidence>
<feature type="transmembrane region" description="Helical" evidence="5">
    <location>
        <begin position="206"/>
        <end position="223"/>
    </location>
</feature>
<feature type="transmembrane region" description="Helical" evidence="5">
    <location>
        <begin position="333"/>
        <end position="351"/>
    </location>
</feature>
<protein>
    <recommendedName>
        <fullName evidence="7">SLC26A/SulP transporter domain-containing protein</fullName>
    </recommendedName>
</protein>
<dbReference type="Proteomes" id="UP001165122">
    <property type="component" value="Unassembled WGS sequence"/>
</dbReference>
<dbReference type="GO" id="GO:0016020">
    <property type="term" value="C:membrane"/>
    <property type="evidence" value="ECO:0007669"/>
    <property type="project" value="UniProtKB-SubCell"/>
</dbReference>
<keyword evidence="6" id="KW-0732">Signal</keyword>
<accession>A0A9W7FB29</accession>
<keyword evidence="4 5" id="KW-0472">Membrane</keyword>
<gene>
    <name evidence="8" type="ORF">TrLO_g11208</name>
</gene>
<feature type="signal peptide" evidence="6">
    <location>
        <begin position="1"/>
        <end position="23"/>
    </location>
</feature>